<feature type="domain" description="CusB-like beta-barrel" evidence="3">
    <location>
        <begin position="250"/>
        <end position="292"/>
    </location>
</feature>
<dbReference type="Gene3D" id="1.10.287.470">
    <property type="entry name" value="Helix hairpin bin"/>
    <property type="match status" value="1"/>
</dbReference>
<dbReference type="EMBL" id="LRRQ01000157">
    <property type="protein sequence ID" value="OAM87796.1"/>
    <property type="molecule type" value="Genomic_DNA"/>
</dbReference>
<dbReference type="Pfam" id="PF25954">
    <property type="entry name" value="Beta-barrel_RND_2"/>
    <property type="match status" value="1"/>
</dbReference>
<organism evidence="4 5">
    <name type="scientific">Termitidicoccus mucosus</name>
    <dbReference type="NCBI Taxonomy" id="1184151"/>
    <lineage>
        <taxon>Bacteria</taxon>
        <taxon>Pseudomonadati</taxon>
        <taxon>Verrucomicrobiota</taxon>
        <taxon>Opitutia</taxon>
        <taxon>Opitutales</taxon>
        <taxon>Opitutaceae</taxon>
        <taxon>Termitidicoccus</taxon>
    </lineage>
</organism>
<dbReference type="STRING" id="1184151.AW736_20705"/>
<dbReference type="InterPro" id="IPR050739">
    <property type="entry name" value="MFP"/>
</dbReference>
<evidence type="ECO:0000259" key="3">
    <source>
        <dbReference type="Pfam" id="PF25954"/>
    </source>
</evidence>
<dbReference type="InterPro" id="IPR058792">
    <property type="entry name" value="Beta-barrel_RND_2"/>
</dbReference>
<feature type="coiled-coil region" evidence="1">
    <location>
        <begin position="89"/>
        <end position="137"/>
    </location>
</feature>
<evidence type="ECO:0000313" key="5">
    <source>
        <dbReference type="Proteomes" id="UP000078486"/>
    </source>
</evidence>
<feature type="coiled-coil region" evidence="1">
    <location>
        <begin position="162"/>
        <end position="217"/>
    </location>
</feature>
<dbReference type="OrthoDB" id="9811754at2"/>
<dbReference type="GO" id="GO:0055085">
    <property type="term" value="P:transmembrane transport"/>
    <property type="evidence" value="ECO:0007669"/>
    <property type="project" value="InterPro"/>
</dbReference>
<name>A0A178IFJ4_9BACT</name>
<proteinExistence type="predicted"/>
<dbReference type="Pfam" id="PF25917">
    <property type="entry name" value="BSH_RND"/>
    <property type="match status" value="1"/>
</dbReference>
<dbReference type="Proteomes" id="UP000078486">
    <property type="component" value="Unassembled WGS sequence"/>
</dbReference>
<feature type="domain" description="Multidrug resistance protein MdtA-like barrel-sandwich hybrid" evidence="2">
    <location>
        <begin position="52"/>
        <end position="245"/>
    </location>
</feature>
<sequence length="352" mass="37535">MLKAFRSPATYIIVFTAVAGALLVLHAWRLPPFASAVETTDNAYVRGQVTLISPQLAGYIKEVAVRDYQKVREGDLIIQIDDRIFRQKLEQARASLAGHKANLAGAEQAGHAAEARIRSCEAQITGAQAALRTAELNAGRVESLLQSGAASRSSDDQARLELDRARTALQQAGAALEVARQDLQSIIVGRDGLEAAVKNAEAALALAEIDLENTRIVAPQDGKLGEIGARLGQYVSPGTQLAALVPGKKWVSANFKENQLSGMRAGQPVTFTVDAFRHARLTGRIEEFSPATGSEFSVLKADNATGNFTKIAQRLPVRIAIDEDQPLAADLVPGMSVVVSVDTARPAKAAVR</sequence>
<dbReference type="Gene3D" id="2.40.30.170">
    <property type="match status" value="1"/>
</dbReference>
<dbReference type="SUPFAM" id="SSF111369">
    <property type="entry name" value="HlyD-like secretion proteins"/>
    <property type="match status" value="3"/>
</dbReference>
<evidence type="ECO:0000256" key="1">
    <source>
        <dbReference type="SAM" id="Coils"/>
    </source>
</evidence>
<comment type="caution">
    <text evidence="4">The sequence shown here is derived from an EMBL/GenBank/DDBJ whole genome shotgun (WGS) entry which is preliminary data.</text>
</comment>
<keyword evidence="1" id="KW-0175">Coiled coil</keyword>
<evidence type="ECO:0000313" key="4">
    <source>
        <dbReference type="EMBL" id="OAM87796.1"/>
    </source>
</evidence>
<protein>
    <submittedName>
        <fullName evidence="4">Hemolysin secretion protein D</fullName>
    </submittedName>
</protein>
<evidence type="ECO:0000259" key="2">
    <source>
        <dbReference type="Pfam" id="PF25917"/>
    </source>
</evidence>
<reference evidence="4 5" key="1">
    <citation type="submission" date="2016-01" db="EMBL/GenBank/DDBJ databases">
        <title>High potential of lignocellulose degradation of a new Verrucomicrobia species.</title>
        <authorList>
            <person name="Wang Y."/>
            <person name="Shi Y."/>
            <person name="Qiu Z."/>
            <person name="Liu S."/>
            <person name="Yang H."/>
        </authorList>
    </citation>
    <scope>NUCLEOTIDE SEQUENCE [LARGE SCALE GENOMIC DNA]</scope>
    <source>
        <strain evidence="4 5">TSB47</strain>
    </source>
</reference>
<keyword evidence="5" id="KW-1185">Reference proteome</keyword>
<dbReference type="RefSeq" id="WP_068772207.1">
    <property type="nucleotide sequence ID" value="NZ_CP109796.1"/>
</dbReference>
<dbReference type="PANTHER" id="PTHR30386:SF24">
    <property type="entry name" value="MULTIDRUG RESISTANCE EFFLUX PUMP"/>
    <property type="match status" value="1"/>
</dbReference>
<dbReference type="AlphaFoldDB" id="A0A178IFJ4"/>
<gene>
    <name evidence="4" type="ORF">AW736_20705</name>
</gene>
<dbReference type="InterPro" id="IPR058625">
    <property type="entry name" value="MdtA-like_BSH"/>
</dbReference>
<dbReference type="Gene3D" id="2.40.50.100">
    <property type="match status" value="1"/>
</dbReference>
<dbReference type="PANTHER" id="PTHR30386">
    <property type="entry name" value="MEMBRANE FUSION SUBUNIT OF EMRAB-TOLC MULTIDRUG EFFLUX PUMP"/>
    <property type="match status" value="1"/>
</dbReference>
<accession>A0A178IFJ4</accession>